<dbReference type="AlphaFoldDB" id="A0A6G3XLS0"/>
<accession>A0A6G3XLS0</accession>
<reference evidence="1" key="1">
    <citation type="submission" date="2020-01" db="EMBL/GenBank/DDBJ databases">
        <title>Insect and environment-associated Actinomycetes.</title>
        <authorList>
            <person name="Currrie C."/>
            <person name="Chevrette M."/>
            <person name="Carlson C."/>
            <person name="Stubbendieck R."/>
            <person name="Wendt-Pienkowski E."/>
        </authorList>
    </citation>
    <scope>NUCLEOTIDE SEQUENCE</scope>
    <source>
        <strain evidence="1">SID7499</strain>
    </source>
</reference>
<gene>
    <name evidence="1" type="ORF">G3M58_71215</name>
</gene>
<dbReference type="EMBL" id="JAAGMN010007562">
    <property type="protein sequence ID" value="NEE18736.1"/>
    <property type="molecule type" value="Genomic_DNA"/>
</dbReference>
<sequence>PTAPTSRELLSALVEAYPGAAPGVRGRLVDWMTALQPLDAPEWTIAETSAARACSESPACSSRPVRA</sequence>
<protein>
    <submittedName>
        <fullName evidence="1">Uncharacterized protein</fullName>
    </submittedName>
</protein>
<organism evidence="1">
    <name type="scientific">Streptomyces sp. SID7499</name>
    <dbReference type="NCBI Taxonomy" id="2706086"/>
    <lineage>
        <taxon>Bacteria</taxon>
        <taxon>Bacillati</taxon>
        <taxon>Actinomycetota</taxon>
        <taxon>Actinomycetes</taxon>
        <taxon>Kitasatosporales</taxon>
        <taxon>Streptomycetaceae</taxon>
        <taxon>Streptomyces</taxon>
    </lineage>
</organism>
<feature type="non-terminal residue" evidence="1">
    <location>
        <position position="67"/>
    </location>
</feature>
<comment type="caution">
    <text evidence="1">The sequence shown here is derived from an EMBL/GenBank/DDBJ whole genome shotgun (WGS) entry which is preliminary data.</text>
</comment>
<proteinExistence type="predicted"/>
<evidence type="ECO:0000313" key="1">
    <source>
        <dbReference type="EMBL" id="NEE18736.1"/>
    </source>
</evidence>
<feature type="non-terminal residue" evidence="1">
    <location>
        <position position="1"/>
    </location>
</feature>
<name>A0A6G3XLS0_9ACTN</name>